<reference evidence="2" key="1">
    <citation type="journal article" date="2014" name="Int. J. Syst. Evol. Microbiol.">
        <title>Complete genome sequence of Corynebacterium casei LMG S-19264T (=DSM 44701T), isolated from a smear-ripened cheese.</title>
        <authorList>
            <consortium name="US DOE Joint Genome Institute (JGI-PGF)"/>
            <person name="Walter F."/>
            <person name="Albersmeier A."/>
            <person name="Kalinowski J."/>
            <person name="Ruckert C."/>
        </authorList>
    </citation>
    <scope>NUCLEOTIDE SEQUENCE</scope>
    <source>
        <strain evidence="2">CGMCC 1.8984</strain>
    </source>
</reference>
<dbReference type="RefSeq" id="WP_188744026.1">
    <property type="nucleotide sequence ID" value="NZ_BAABFW010000005.1"/>
</dbReference>
<comment type="caution">
    <text evidence="2">The sequence shown here is derived from an EMBL/GenBank/DDBJ whole genome shotgun (WGS) entry which is preliminary data.</text>
</comment>
<feature type="region of interest" description="Disordered" evidence="1">
    <location>
        <begin position="1"/>
        <end position="42"/>
    </location>
</feature>
<evidence type="ECO:0000256" key="1">
    <source>
        <dbReference type="SAM" id="MobiDB-lite"/>
    </source>
</evidence>
<evidence type="ECO:0000313" key="3">
    <source>
        <dbReference type="Proteomes" id="UP000636956"/>
    </source>
</evidence>
<sequence>MAEDMRREDARPTAQNAVRAAAPGAGPAAHSPGHLGVLRASDPSAVRPDHDLVALARLAGNASVARLVDRSLLRLQRDDAGAAQPTAAPSPPKPRHTWVFIMGADPPGSKNPFFTHAETFYQARYGSVANAHIVSVTTLEAVLSTVTADGNPIDLLLIVSHGHPDGRLMFDLGVTPDAPPHTRLPMSKTNGTPTQYDTTKDAAEQGKLTTVPAEVIDDQTKIVIKGCNIGRSTRMVGVLKDVFGGRAAVTGSTHAQEFGGGREHLAEYYVEKPGTQSLTRKALAAEFKTKYSAHVPNMDAKAWTRVAATASKSLDAVPFEAYRGSIAEATDADFKLVFATQLAELAQTEGATSITFIKRVRNGADFDYTFGYKKLVDGSAQAVESVISIEAPPDDAAAIQAARDASGRPASFDFSVRRSKDGLDTVVTVTATRTEWKLVHQVIKDGSGTPIPPPPDTDVFWYTTVTPPPAPATTP</sequence>
<keyword evidence="3" id="KW-1185">Reference proteome</keyword>
<protein>
    <submittedName>
        <fullName evidence="2">Uncharacterized protein</fullName>
    </submittedName>
</protein>
<evidence type="ECO:0000313" key="2">
    <source>
        <dbReference type="EMBL" id="GGJ87690.1"/>
    </source>
</evidence>
<gene>
    <name evidence="2" type="ORF">GCM10011372_27770</name>
</gene>
<feature type="compositionally biased region" description="Basic and acidic residues" evidence="1">
    <location>
        <begin position="1"/>
        <end position="11"/>
    </location>
</feature>
<name>A0A917PPW6_9MICO</name>
<dbReference type="EMBL" id="BMMD01000017">
    <property type="protein sequence ID" value="GGJ87690.1"/>
    <property type="molecule type" value="Genomic_DNA"/>
</dbReference>
<reference evidence="2" key="2">
    <citation type="submission" date="2020-09" db="EMBL/GenBank/DDBJ databases">
        <authorList>
            <person name="Sun Q."/>
            <person name="Zhou Y."/>
        </authorList>
    </citation>
    <scope>NUCLEOTIDE SEQUENCE</scope>
    <source>
        <strain evidence="2">CGMCC 1.8984</strain>
    </source>
</reference>
<dbReference type="Proteomes" id="UP000636956">
    <property type="component" value="Unassembled WGS sequence"/>
</dbReference>
<feature type="compositionally biased region" description="Low complexity" evidence="1">
    <location>
        <begin position="20"/>
        <end position="29"/>
    </location>
</feature>
<dbReference type="AlphaFoldDB" id="A0A917PPW6"/>
<proteinExistence type="predicted"/>
<organism evidence="2 3">
    <name type="scientific">Agromyces bauzanensis</name>
    <dbReference type="NCBI Taxonomy" id="1308924"/>
    <lineage>
        <taxon>Bacteria</taxon>
        <taxon>Bacillati</taxon>
        <taxon>Actinomycetota</taxon>
        <taxon>Actinomycetes</taxon>
        <taxon>Micrococcales</taxon>
        <taxon>Microbacteriaceae</taxon>
        <taxon>Agromyces</taxon>
    </lineage>
</organism>
<accession>A0A917PPW6</accession>